<evidence type="ECO:0000256" key="2">
    <source>
        <dbReference type="ARBA" id="ARBA00022771"/>
    </source>
</evidence>
<feature type="region of interest" description="Disordered" evidence="7">
    <location>
        <begin position="368"/>
        <end position="411"/>
    </location>
</feature>
<reference evidence="9 10" key="1">
    <citation type="journal article" date="2015" name="Fungal Genet. Biol.">
        <title>Evolution of novel wood decay mechanisms in Agaricales revealed by the genome sequences of Fistulina hepatica and Cylindrobasidium torrendii.</title>
        <authorList>
            <person name="Floudas D."/>
            <person name="Held B.W."/>
            <person name="Riley R."/>
            <person name="Nagy L.G."/>
            <person name="Koehler G."/>
            <person name="Ransdell A.S."/>
            <person name="Younus H."/>
            <person name="Chow J."/>
            <person name="Chiniquy J."/>
            <person name="Lipzen A."/>
            <person name="Tritt A."/>
            <person name="Sun H."/>
            <person name="Haridas S."/>
            <person name="LaButti K."/>
            <person name="Ohm R.A."/>
            <person name="Kues U."/>
            <person name="Blanchette R.A."/>
            <person name="Grigoriev I.V."/>
            <person name="Minto R.E."/>
            <person name="Hibbett D.S."/>
        </authorList>
    </citation>
    <scope>NUCLEOTIDE SEQUENCE [LARGE SCALE GENOMIC DNA]</scope>
    <source>
        <strain evidence="9 10">ATCC 64428</strain>
    </source>
</reference>
<feature type="compositionally biased region" description="Low complexity" evidence="7">
    <location>
        <begin position="368"/>
        <end position="399"/>
    </location>
</feature>
<feature type="region of interest" description="Disordered" evidence="7">
    <location>
        <begin position="272"/>
        <end position="299"/>
    </location>
</feature>
<protein>
    <recommendedName>
        <fullName evidence="8">GATA-type domain-containing protein</fullName>
    </recommendedName>
</protein>
<accession>A0A0D7AFF9</accession>
<evidence type="ECO:0000256" key="6">
    <source>
        <dbReference type="PROSITE-ProRule" id="PRU00094"/>
    </source>
</evidence>
<dbReference type="InterPro" id="IPR000679">
    <property type="entry name" value="Znf_GATA"/>
</dbReference>
<keyword evidence="1" id="KW-0479">Metal-binding</keyword>
<evidence type="ECO:0000313" key="10">
    <source>
        <dbReference type="Proteomes" id="UP000054144"/>
    </source>
</evidence>
<name>A0A0D7AFF9_9AGAR</name>
<evidence type="ECO:0000256" key="4">
    <source>
        <dbReference type="ARBA" id="ARBA00023015"/>
    </source>
</evidence>
<keyword evidence="2 6" id="KW-0863">Zinc-finger</keyword>
<dbReference type="Proteomes" id="UP000054144">
    <property type="component" value="Unassembled WGS sequence"/>
</dbReference>
<keyword evidence="3" id="KW-0862">Zinc</keyword>
<dbReference type="Gene3D" id="3.30.50.10">
    <property type="entry name" value="Erythroid Transcription Factor GATA-1, subunit A"/>
    <property type="match status" value="2"/>
</dbReference>
<feature type="domain" description="GATA-type" evidence="8">
    <location>
        <begin position="470"/>
        <end position="516"/>
    </location>
</feature>
<gene>
    <name evidence="9" type="ORF">FISHEDRAFT_58107</name>
</gene>
<dbReference type="GO" id="GO:0043565">
    <property type="term" value="F:sequence-specific DNA binding"/>
    <property type="evidence" value="ECO:0007669"/>
    <property type="project" value="InterPro"/>
</dbReference>
<dbReference type="GO" id="GO:0006355">
    <property type="term" value="P:regulation of DNA-templated transcription"/>
    <property type="evidence" value="ECO:0007669"/>
    <property type="project" value="InterPro"/>
</dbReference>
<evidence type="ECO:0000256" key="5">
    <source>
        <dbReference type="ARBA" id="ARBA00023163"/>
    </source>
</evidence>
<feature type="compositionally biased region" description="Basic and acidic residues" evidence="7">
    <location>
        <begin position="401"/>
        <end position="410"/>
    </location>
</feature>
<feature type="compositionally biased region" description="Low complexity" evidence="7">
    <location>
        <begin position="277"/>
        <end position="299"/>
    </location>
</feature>
<organism evidence="9 10">
    <name type="scientific">Fistulina hepatica ATCC 64428</name>
    <dbReference type="NCBI Taxonomy" id="1128425"/>
    <lineage>
        <taxon>Eukaryota</taxon>
        <taxon>Fungi</taxon>
        <taxon>Dikarya</taxon>
        <taxon>Basidiomycota</taxon>
        <taxon>Agaricomycotina</taxon>
        <taxon>Agaricomycetes</taxon>
        <taxon>Agaricomycetidae</taxon>
        <taxon>Agaricales</taxon>
        <taxon>Fistulinaceae</taxon>
        <taxon>Fistulina</taxon>
    </lineage>
</organism>
<evidence type="ECO:0000256" key="1">
    <source>
        <dbReference type="ARBA" id="ARBA00022723"/>
    </source>
</evidence>
<proteinExistence type="predicted"/>
<dbReference type="PANTHER" id="PTHR47172">
    <property type="entry name" value="OS01G0976800 PROTEIN"/>
    <property type="match status" value="1"/>
</dbReference>
<dbReference type="AlphaFoldDB" id="A0A0D7AFF9"/>
<dbReference type="PANTHER" id="PTHR47172:SF24">
    <property type="entry name" value="GATA ZINC FINGER DOMAIN-CONTAINING PROTEIN 14-RELATED"/>
    <property type="match status" value="1"/>
</dbReference>
<sequence>MRVSSLRVARHYIRASDGSWSMSIGVLIESPVVAFIKAPTFVDALVVALADGSWSMSIGVLVETPVVAFVKAPLSTFVDALVVTLADGSRSTSMASFVAAPVVAMSVIREKREEESDRFWSWKLQKILLLCFWEEVEDFLVLKCQQLTEEADTERFRSWEGGRGRYQTDDLLNEFPARNLLKAALHTSFTSPPGANATTTMPTPHVPTGSSGPAPFFSSNPEDVWMIGLEADWMKDVVQLGTTNLTAMAFPPSRHKSRVGGIPFYHSSATPYSRTGLSSSYPARMSSSRSSTSSSSLSLNLDTSPLLGHTSLLPDYRSGFTCADIYSGDIRINGGIAQDLYQMPQLLSSPLSPTGLMPLSSTAFLPVSPGSSVSSDSGSDKGGSSMSHRNASSDNSSEGSDNEKRGEKRCSRCQTTNTPLWRRSSTTMQSLCNRHVPARCAACAHVKPLDHASSMISRLTTDDDVQHSTDYNGPSCSNCASHKTCTWRRHPTTGARVCNPWGFLLHFLPRGREYSLGLCGLLDGAWLTQLTPWPAAYSTVRGSSSLRGSASLLDGHGLLDGAWLTQLT</sequence>
<evidence type="ECO:0000256" key="7">
    <source>
        <dbReference type="SAM" id="MobiDB-lite"/>
    </source>
</evidence>
<dbReference type="EMBL" id="KN881721">
    <property type="protein sequence ID" value="KIY49874.1"/>
    <property type="molecule type" value="Genomic_DNA"/>
</dbReference>
<evidence type="ECO:0000313" key="9">
    <source>
        <dbReference type="EMBL" id="KIY49874.1"/>
    </source>
</evidence>
<dbReference type="GO" id="GO:0008270">
    <property type="term" value="F:zinc ion binding"/>
    <property type="evidence" value="ECO:0007669"/>
    <property type="project" value="UniProtKB-KW"/>
</dbReference>
<keyword evidence="10" id="KW-1185">Reference proteome</keyword>
<evidence type="ECO:0000259" key="8">
    <source>
        <dbReference type="PROSITE" id="PS50114"/>
    </source>
</evidence>
<dbReference type="PROSITE" id="PS50114">
    <property type="entry name" value="GATA_ZN_FINGER_2"/>
    <property type="match status" value="2"/>
</dbReference>
<dbReference type="InterPro" id="IPR013088">
    <property type="entry name" value="Znf_NHR/GATA"/>
</dbReference>
<keyword evidence="5" id="KW-0804">Transcription</keyword>
<dbReference type="OrthoDB" id="515401at2759"/>
<keyword evidence="4" id="KW-0805">Transcription regulation</keyword>
<evidence type="ECO:0000256" key="3">
    <source>
        <dbReference type="ARBA" id="ARBA00022833"/>
    </source>
</evidence>
<feature type="domain" description="GATA-type" evidence="8">
    <location>
        <begin position="404"/>
        <end position="426"/>
    </location>
</feature>